<dbReference type="EMBL" id="MFBA01000031">
    <property type="protein sequence ID" value="OGD85295.1"/>
    <property type="molecule type" value="Genomic_DNA"/>
</dbReference>
<evidence type="ECO:0000259" key="2">
    <source>
        <dbReference type="Pfam" id="PF13427"/>
    </source>
</evidence>
<protein>
    <recommendedName>
        <fullName evidence="2">Adenylyltransferase AadA C-terminal domain-containing protein</fullName>
    </recommendedName>
</protein>
<dbReference type="GO" id="GO:0016740">
    <property type="term" value="F:transferase activity"/>
    <property type="evidence" value="ECO:0007669"/>
    <property type="project" value="UniProtKB-KW"/>
</dbReference>
<dbReference type="InterPro" id="IPR025184">
    <property type="entry name" value="AadA_C"/>
</dbReference>
<accession>A0A1F5G0D3</accession>
<sequence length="264" mass="31050">MAKRKYSVKPKHYSEVDQLINLLLLKHHKVLGEKLIGMYMFGALVIGDFDYEISDIDLVAATSSDLDTEELEKLKKMHEEIAAENKTWADRIEVGYISLEKLRRYNPNDRQGLISPGEPLHTRTVGKDWIINRYVLREKGITLFGPPAETIIDPISKEELKKAVKDLTKEWEEWMTHTEIMRPRKYQAYSILTLCRSLYEYRNADIVSKREAAEWAKKELPEWSSLIENALIWRQEWRNEEVDHDSTLPETMRFLRFVINQIVA</sequence>
<organism evidence="3 4">
    <name type="scientific">Candidatus Curtissbacteria bacterium RIFCSPHIGHO2_01_FULL_41_13</name>
    <dbReference type="NCBI Taxonomy" id="1797745"/>
    <lineage>
        <taxon>Bacteria</taxon>
        <taxon>Candidatus Curtissiibacteriota</taxon>
    </lineage>
</organism>
<keyword evidence="1" id="KW-0808">Transferase</keyword>
<proteinExistence type="predicted"/>
<evidence type="ECO:0000256" key="1">
    <source>
        <dbReference type="ARBA" id="ARBA00022679"/>
    </source>
</evidence>
<dbReference type="Proteomes" id="UP000177069">
    <property type="component" value="Unassembled WGS sequence"/>
</dbReference>
<reference evidence="3 4" key="1">
    <citation type="journal article" date="2016" name="Nat. Commun.">
        <title>Thousands of microbial genomes shed light on interconnected biogeochemical processes in an aquifer system.</title>
        <authorList>
            <person name="Anantharaman K."/>
            <person name="Brown C.T."/>
            <person name="Hug L.A."/>
            <person name="Sharon I."/>
            <person name="Castelle C.J."/>
            <person name="Probst A.J."/>
            <person name="Thomas B.C."/>
            <person name="Singh A."/>
            <person name="Wilkins M.J."/>
            <person name="Karaoz U."/>
            <person name="Brodie E.L."/>
            <person name="Williams K.H."/>
            <person name="Hubbard S.S."/>
            <person name="Banfield J.F."/>
        </authorList>
    </citation>
    <scope>NUCLEOTIDE SEQUENCE [LARGE SCALE GENOMIC DNA]</scope>
</reference>
<name>A0A1F5G0D3_9BACT</name>
<dbReference type="SUPFAM" id="SSF81301">
    <property type="entry name" value="Nucleotidyltransferase"/>
    <property type="match status" value="1"/>
</dbReference>
<gene>
    <name evidence="3" type="ORF">A2696_02790</name>
</gene>
<feature type="domain" description="Adenylyltransferase AadA C-terminal" evidence="2">
    <location>
        <begin position="151"/>
        <end position="246"/>
    </location>
</feature>
<dbReference type="InterPro" id="IPR043519">
    <property type="entry name" value="NT_sf"/>
</dbReference>
<comment type="caution">
    <text evidence="3">The sequence shown here is derived from an EMBL/GenBank/DDBJ whole genome shotgun (WGS) entry which is preliminary data.</text>
</comment>
<dbReference type="AlphaFoldDB" id="A0A1F5G0D3"/>
<evidence type="ECO:0000313" key="4">
    <source>
        <dbReference type="Proteomes" id="UP000177069"/>
    </source>
</evidence>
<evidence type="ECO:0000313" key="3">
    <source>
        <dbReference type="EMBL" id="OGD85295.1"/>
    </source>
</evidence>
<dbReference type="Pfam" id="PF13427">
    <property type="entry name" value="AadA_C"/>
    <property type="match status" value="1"/>
</dbReference>